<dbReference type="HOGENOM" id="CLU_1338241_0_0_1"/>
<evidence type="ECO:0000313" key="3">
    <source>
        <dbReference type="Proteomes" id="UP000016935"/>
    </source>
</evidence>
<organism evidence="2 3">
    <name type="scientific">Exserohilum turcicum (strain 28A)</name>
    <name type="common">Northern leaf blight fungus</name>
    <name type="synonym">Setosphaeria turcica</name>
    <dbReference type="NCBI Taxonomy" id="671987"/>
    <lineage>
        <taxon>Eukaryota</taxon>
        <taxon>Fungi</taxon>
        <taxon>Dikarya</taxon>
        <taxon>Ascomycota</taxon>
        <taxon>Pezizomycotina</taxon>
        <taxon>Dothideomycetes</taxon>
        <taxon>Pleosporomycetidae</taxon>
        <taxon>Pleosporales</taxon>
        <taxon>Pleosporineae</taxon>
        <taxon>Pleosporaceae</taxon>
        <taxon>Exserohilum</taxon>
    </lineage>
</organism>
<accession>R0K4N0</accession>
<evidence type="ECO:0000313" key="2">
    <source>
        <dbReference type="EMBL" id="EOA84494.1"/>
    </source>
</evidence>
<dbReference type="AlphaFoldDB" id="R0K4N0"/>
<dbReference type="GeneID" id="19403581"/>
<protein>
    <submittedName>
        <fullName evidence="2">Uncharacterized protein</fullName>
    </submittedName>
</protein>
<feature type="compositionally biased region" description="Gly residues" evidence="1">
    <location>
        <begin position="1"/>
        <end position="10"/>
    </location>
</feature>
<name>R0K4N0_EXST2</name>
<evidence type="ECO:0000256" key="1">
    <source>
        <dbReference type="SAM" id="MobiDB-lite"/>
    </source>
</evidence>
<proteinExistence type="predicted"/>
<sequence length="205" mass="21483">MSTALEGGGSARPEQAARGVSSSGPKASADARHHLPWPAAPSVALSIAMIVMAALRPAPSRHRPSPSPSPPCFLPVATNTHLAHACTPPTSRQHLVSTGTDKLQLKWKRLIVDLSCHGLDSPAQQPPPAAFALSLSLSLHASFHTPTSMCILSSSGSSSKVETGGVGVRERLWHKLCREKAQDAGWGLLGPGQAVLQARARHAFL</sequence>
<reference evidence="2 3" key="2">
    <citation type="journal article" date="2013" name="PLoS Genet.">
        <title>Comparative genome structure, secondary metabolite, and effector coding capacity across Cochliobolus pathogens.</title>
        <authorList>
            <person name="Condon B.J."/>
            <person name="Leng Y."/>
            <person name="Wu D."/>
            <person name="Bushley K.E."/>
            <person name="Ohm R.A."/>
            <person name="Otillar R."/>
            <person name="Martin J."/>
            <person name="Schackwitz W."/>
            <person name="Grimwood J."/>
            <person name="MohdZainudin N."/>
            <person name="Xue C."/>
            <person name="Wang R."/>
            <person name="Manning V.A."/>
            <person name="Dhillon B."/>
            <person name="Tu Z.J."/>
            <person name="Steffenson B.J."/>
            <person name="Salamov A."/>
            <person name="Sun H."/>
            <person name="Lowry S."/>
            <person name="LaButti K."/>
            <person name="Han J."/>
            <person name="Copeland A."/>
            <person name="Lindquist E."/>
            <person name="Barry K."/>
            <person name="Schmutz J."/>
            <person name="Baker S.E."/>
            <person name="Ciuffetti L.M."/>
            <person name="Grigoriev I.V."/>
            <person name="Zhong S."/>
            <person name="Turgeon B.G."/>
        </authorList>
    </citation>
    <scope>NUCLEOTIDE SEQUENCE [LARGE SCALE GENOMIC DNA]</scope>
    <source>
        <strain evidence="3">28A</strain>
    </source>
</reference>
<keyword evidence="3" id="KW-1185">Reference proteome</keyword>
<dbReference type="Proteomes" id="UP000016935">
    <property type="component" value="Unassembled WGS sequence"/>
</dbReference>
<feature type="region of interest" description="Disordered" evidence="1">
    <location>
        <begin position="1"/>
        <end position="33"/>
    </location>
</feature>
<reference evidence="2 3" key="1">
    <citation type="journal article" date="2012" name="PLoS Pathog.">
        <title>Diverse lifestyles and strategies of plant pathogenesis encoded in the genomes of eighteen Dothideomycetes fungi.</title>
        <authorList>
            <person name="Ohm R.A."/>
            <person name="Feau N."/>
            <person name="Henrissat B."/>
            <person name="Schoch C.L."/>
            <person name="Horwitz B.A."/>
            <person name="Barry K.W."/>
            <person name="Condon B.J."/>
            <person name="Copeland A.C."/>
            <person name="Dhillon B."/>
            <person name="Glaser F."/>
            <person name="Hesse C.N."/>
            <person name="Kosti I."/>
            <person name="LaButti K."/>
            <person name="Lindquist E.A."/>
            <person name="Lucas S."/>
            <person name="Salamov A.A."/>
            <person name="Bradshaw R.E."/>
            <person name="Ciuffetti L."/>
            <person name="Hamelin R.C."/>
            <person name="Kema G.H.J."/>
            <person name="Lawrence C."/>
            <person name="Scott J.A."/>
            <person name="Spatafora J.W."/>
            <person name="Turgeon B.G."/>
            <person name="de Wit P.J.G.M."/>
            <person name="Zhong S."/>
            <person name="Goodwin S.B."/>
            <person name="Grigoriev I.V."/>
        </authorList>
    </citation>
    <scope>NUCLEOTIDE SEQUENCE [LARGE SCALE GENOMIC DNA]</scope>
    <source>
        <strain evidence="3">28A</strain>
    </source>
</reference>
<dbReference type="RefSeq" id="XP_008026959.1">
    <property type="nucleotide sequence ID" value="XM_008028768.1"/>
</dbReference>
<dbReference type="EMBL" id="KB908703">
    <property type="protein sequence ID" value="EOA84494.1"/>
    <property type="molecule type" value="Genomic_DNA"/>
</dbReference>
<gene>
    <name evidence="2" type="ORF">SETTUDRAFT_31760</name>
</gene>